<dbReference type="InterPro" id="IPR013762">
    <property type="entry name" value="Integrase-like_cat_sf"/>
</dbReference>
<evidence type="ECO:0000259" key="2">
    <source>
        <dbReference type="Pfam" id="PF00589"/>
    </source>
</evidence>
<dbReference type="GO" id="GO:0015074">
    <property type="term" value="P:DNA integration"/>
    <property type="evidence" value="ECO:0007669"/>
    <property type="project" value="InterPro"/>
</dbReference>
<dbReference type="SUPFAM" id="SSF56349">
    <property type="entry name" value="DNA breaking-rejoining enzymes"/>
    <property type="match status" value="1"/>
</dbReference>
<dbReference type="GO" id="GO:0003677">
    <property type="term" value="F:DNA binding"/>
    <property type="evidence" value="ECO:0007669"/>
    <property type="project" value="InterPro"/>
</dbReference>
<dbReference type="OrthoDB" id="432528at2759"/>
<dbReference type="EnsemblMetazoa" id="Aqu2.1.35820_001">
    <property type="protein sequence ID" value="Aqu2.1.35820_001"/>
    <property type="gene ID" value="Aqu2.1.35820"/>
</dbReference>
<sequence>MFPSTGPAYAKQRVGINTLKRFVSLITGLSGYTNHSLRATAVSRMYNSGVPAKIISDKSGHKSFEALRLYESPEEDLCKEAEQAIVDPDKKFLNDVKVKSEGKTEAVPLPQLPAFSGLNQCTINFSFNTYKH</sequence>
<dbReference type="InterPro" id="IPR011010">
    <property type="entry name" value="DNA_brk_join_enz"/>
</dbReference>
<feature type="domain" description="Tyr recombinase" evidence="2">
    <location>
        <begin position="27"/>
        <end position="72"/>
    </location>
</feature>
<evidence type="ECO:0000313" key="3">
    <source>
        <dbReference type="EnsemblMetazoa" id="Aqu2.1.35820_001"/>
    </source>
</evidence>
<dbReference type="GO" id="GO:0006310">
    <property type="term" value="P:DNA recombination"/>
    <property type="evidence" value="ECO:0007669"/>
    <property type="project" value="UniProtKB-KW"/>
</dbReference>
<proteinExistence type="predicted"/>
<dbReference type="InParanoid" id="A0A1X7V6B6"/>
<organism evidence="3">
    <name type="scientific">Amphimedon queenslandica</name>
    <name type="common">Sponge</name>
    <dbReference type="NCBI Taxonomy" id="400682"/>
    <lineage>
        <taxon>Eukaryota</taxon>
        <taxon>Metazoa</taxon>
        <taxon>Porifera</taxon>
        <taxon>Demospongiae</taxon>
        <taxon>Heteroscleromorpha</taxon>
        <taxon>Haplosclerida</taxon>
        <taxon>Niphatidae</taxon>
        <taxon>Amphimedon</taxon>
    </lineage>
</organism>
<keyword evidence="1" id="KW-0233">DNA recombination</keyword>
<dbReference type="Pfam" id="PF00589">
    <property type="entry name" value="Phage_integrase"/>
    <property type="match status" value="1"/>
</dbReference>
<reference evidence="3" key="1">
    <citation type="submission" date="2017-05" db="UniProtKB">
        <authorList>
            <consortium name="EnsemblMetazoa"/>
        </authorList>
    </citation>
    <scope>IDENTIFICATION</scope>
</reference>
<evidence type="ECO:0000256" key="1">
    <source>
        <dbReference type="ARBA" id="ARBA00023172"/>
    </source>
</evidence>
<dbReference type="Gene3D" id="1.10.443.10">
    <property type="entry name" value="Intergrase catalytic core"/>
    <property type="match status" value="1"/>
</dbReference>
<accession>A0A1X7V6B6</accession>
<name>A0A1X7V6B6_AMPQE</name>
<dbReference type="AlphaFoldDB" id="A0A1X7V6B6"/>
<protein>
    <recommendedName>
        <fullName evidence="2">Tyr recombinase domain-containing protein</fullName>
    </recommendedName>
</protein>
<dbReference type="InterPro" id="IPR002104">
    <property type="entry name" value="Integrase_catalytic"/>
</dbReference>